<feature type="domain" description="DUF4470" evidence="1">
    <location>
        <begin position="48"/>
        <end position="134"/>
    </location>
</feature>
<dbReference type="EMBL" id="MAVT02001885">
    <property type="protein sequence ID" value="POS69961.1"/>
    <property type="molecule type" value="Genomic_DNA"/>
</dbReference>
<comment type="caution">
    <text evidence="2">The sequence shown here is derived from an EMBL/GenBank/DDBJ whole genome shotgun (WGS) entry which is preliminary data.</text>
</comment>
<dbReference type="Proteomes" id="UP000094444">
    <property type="component" value="Unassembled WGS sequence"/>
</dbReference>
<evidence type="ECO:0000259" key="1">
    <source>
        <dbReference type="Pfam" id="PF14737"/>
    </source>
</evidence>
<sequence>MAAARIRNLFSQCRQFLPLPQQHGCFGSFATSKTFTTQCINLVDFFYPIGNTPAVSLTQSLPSKLAAKILLLGCGDLRNILFTAHLDDRPLDITSCDVQKAIIARNVLLLTLINDDVDAKNDTSIWNIYYQMRIDKKSDDLLKAQSSKLAKLSATLDTWKQSKYGSQLRFCDTATLADVRTMWLFYSSGRTKAEASEINKRLDVAINSANKMKKLRTDGPILTGIRAVAPAHSLAINDVDTLHKRYWTHGTLDSMTGQTAKTMLPNRMFLAGHGISTLHYGLDPLLGFHLATAYAPVEPKSPLYNPEKGSDQLKNVVNTARREFAQWAASFRKRAGSITLRFFAGDAIAFAYTLQHVRASGNTTAGFYRDRYHFESLNLVESDCSATASAPLLFDAIDTSNLCDHVGGLNLLTAVSPLLNNNLTATLYTEVLQTASNSRKEVMDTLLCGDTPTVSTLLGLFPAEYWTNASCASYGDEAFLDVRKETQPTSQQSSQPYRGQMFLRVAWKRPPCLSSSADTDVTLVPIGFAEEDLAHILYQIYVRMFKDENMADKLAGPHLNQSMTLDIFNSQPQYHRAGLAAFLRLVQRRVSCDWEKTMRLFINLIGRHTNDPMGTIYSQELFAYLHVLNVHTVDICKQPFLVSGLNTAPAGRDHLASWMNIGPVVCVTLKVPRKYIKAFTDEDRSSFGTPAVHCKLTNGRWANLFPACQFSFGEVSTRGTRHSDGYEVSINEDKAGWSGSSALIVSFYTPSWAILKDYYSTSVSFGLHLTPLMIWKFAKHYGPGLDVYETAINKIDSVYITKHAPNHQIFPTVQGFGLDQVPPIGEIDGKAIQTLTANGDPRTGCLTTVVGRLDVKSEKLRAILKDGAAVKVGNPTPCHSTVKLGQEEPLDLFFPVPILATNQKVRVARKPSYVEVVSQVATVSSSSNFPTSFVYPLYLTGREKVPLAWTMSHLDLEKTPALSIPKASKGNTMNWLNTHFSMQMSRRDLALREDKSIERSLGQKVRLDFKESLFSLFSGFVEIQGFSESGMFGISLPKSSGINILVFPNKLRIDPVTRTVVMDAAILPLHAEIMPMILKFATEVRNIMEIYVDEAELSMWKQVLPSWVERCRTDWDHKDGCEYRATGKIPLTDQEDGAQFLCSCGQGIFPSDFTLADIPGWLSTASKYCTRAAISPMFWAPFADEVYMLSGKGRH</sequence>
<reference evidence="2" key="1">
    <citation type="submission" date="2017-09" db="EMBL/GenBank/DDBJ databases">
        <title>Polyketide synthases of a Diaporthe helianthi virulent isolate.</title>
        <authorList>
            <person name="Baroncelli R."/>
        </authorList>
    </citation>
    <scope>NUCLEOTIDE SEQUENCE [LARGE SCALE GENOMIC DNA]</scope>
    <source>
        <strain evidence="2">7/96</strain>
    </source>
</reference>
<dbReference type="AlphaFoldDB" id="A0A2P5HI81"/>
<keyword evidence="3" id="KW-1185">Reference proteome</keyword>
<protein>
    <submittedName>
        <fullName evidence="2">MYND finger</fullName>
    </submittedName>
</protein>
<organism evidence="2 3">
    <name type="scientific">Diaporthe helianthi</name>
    <dbReference type="NCBI Taxonomy" id="158607"/>
    <lineage>
        <taxon>Eukaryota</taxon>
        <taxon>Fungi</taxon>
        <taxon>Dikarya</taxon>
        <taxon>Ascomycota</taxon>
        <taxon>Pezizomycotina</taxon>
        <taxon>Sordariomycetes</taxon>
        <taxon>Sordariomycetidae</taxon>
        <taxon>Diaporthales</taxon>
        <taxon>Diaporthaceae</taxon>
        <taxon>Diaporthe</taxon>
    </lineage>
</organism>
<evidence type="ECO:0000313" key="3">
    <source>
        <dbReference type="Proteomes" id="UP000094444"/>
    </source>
</evidence>
<evidence type="ECO:0000313" key="2">
    <source>
        <dbReference type="EMBL" id="POS69961.1"/>
    </source>
</evidence>
<gene>
    <name evidence="2" type="ORF">DHEL01_v211646</name>
</gene>
<dbReference type="Pfam" id="PF14737">
    <property type="entry name" value="DUF4470"/>
    <property type="match status" value="1"/>
</dbReference>
<proteinExistence type="predicted"/>
<dbReference type="OrthoDB" id="432970at2759"/>
<dbReference type="InterPro" id="IPR027974">
    <property type="entry name" value="DUF4470"/>
</dbReference>
<dbReference type="STRING" id="158607.A0A2P5HI81"/>
<dbReference type="InParanoid" id="A0A2P5HI81"/>
<accession>A0A2P5HI81</accession>
<name>A0A2P5HI81_DIAHE</name>